<sequence>MIFIVLKWKKVKKGVYLFMRLPMLKSFNSIRLMSIVFIATLVTNGFIIKDALAGVGDSPLVTKQKCVTVK</sequence>
<protein>
    <submittedName>
        <fullName evidence="1">Uncharacterized protein</fullName>
    </submittedName>
</protein>
<dbReference type="HOGENOM" id="CLU_2749860_0_0_9"/>
<dbReference type="EMBL" id="AYJU01000015">
    <property type="protein sequence ID" value="EST55064.1"/>
    <property type="molecule type" value="Genomic_DNA"/>
</dbReference>
<evidence type="ECO:0000313" key="2">
    <source>
        <dbReference type="Proteomes" id="UP000017973"/>
    </source>
</evidence>
<reference evidence="1 2" key="1">
    <citation type="journal article" date="2014" name="Genome Announc.">
        <title>Draft Genome Sequence of Brevibacillus panacihumi Strain W25, a Halotolerant Hydrocarbon-Degrading Bacterium.</title>
        <authorList>
            <person name="Wang X."/>
            <person name="Jin D."/>
            <person name="Zhou L."/>
            <person name="Wu L."/>
            <person name="An W."/>
            <person name="Chen Y."/>
            <person name="Zhao L."/>
        </authorList>
    </citation>
    <scope>NUCLEOTIDE SEQUENCE [LARGE SCALE GENOMIC DNA]</scope>
    <source>
        <strain evidence="1 2">W25</strain>
    </source>
</reference>
<name>V6M977_9BACL</name>
<dbReference type="Proteomes" id="UP000017973">
    <property type="component" value="Unassembled WGS sequence"/>
</dbReference>
<dbReference type="AlphaFoldDB" id="V6M977"/>
<organism evidence="1 2">
    <name type="scientific">Brevibacillus panacihumi W25</name>
    <dbReference type="NCBI Taxonomy" id="1408254"/>
    <lineage>
        <taxon>Bacteria</taxon>
        <taxon>Bacillati</taxon>
        <taxon>Bacillota</taxon>
        <taxon>Bacilli</taxon>
        <taxon>Bacillales</taxon>
        <taxon>Paenibacillaceae</taxon>
        <taxon>Brevibacillus</taxon>
    </lineage>
</organism>
<proteinExistence type="predicted"/>
<accession>V6M977</accession>
<comment type="caution">
    <text evidence="1">The sequence shown here is derived from an EMBL/GenBank/DDBJ whole genome shotgun (WGS) entry which is preliminary data.</text>
</comment>
<evidence type="ECO:0000313" key="1">
    <source>
        <dbReference type="EMBL" id="EST55064.1"/>
    </source>
</evidence>
<keyword evidence="2" id="KW-1185">Reference proteome</keyword>
<gene>
    <name evidence="1" type="ORF">T458_09710</name>
</gene>